<dbReference type="InterPro" id="IPR029044">
    <property type="entry name" value="Nucleotide-diphossugar_trans"/>
</dbReference>
<accession>A0ABP5D0Y0</accession>
<sequence>MSQPSVALLVVSHDGSRWLPTVLEGIRSQTVAPTRVVAIDTGSKDESPQLLREALGELHVVKSSTTFPEAVDLGLELLRDDPAGWLWILHDDSTPDPRALEWLLTAAEADPSFDILGPKLREWPSLRRLLELGVTISGTGRRETGLERGEYDQGQHNDVRTVLAVNTAGMLIRREALERLGGFDPQLPMFGNDIDLGWRAARAGMRTMVVPDAVVFHAEAAHRGARRTPLTGRHTHYQERRAALYTLLVNARARALPFQVVRLFFGTLLRMVGFLLVRSVGEALDELAALLNVYVRPGPVLAARRARRALDVADPREVRRLLAPPWLPYRHGLDFVGDVAGALTNQASDVAERRRAAAAERDPASFAARRQAEIEAGDAYDGDAILRDTGVVARFLTNPVALLLAVVVIALLVATRTAFGTVVGGGLSPTPDGAGHWWRLIVESWHPIGQGSEVPAPPYLLPLALLATLLAGNPDLAVTAVLVLAPPVALWGAWRLLRVVGRLLSIKGSPRWLVLWGATSYALVPLVAGAWGDGRLGPVVAAATLPWAAHAALGFADPVADRRWRAGWRSGLLLALIVAFTPVAWLFCVVLAGVVLLAARFLVRGGGMLGDRSVWGPPAVALGVPVVLFAAWWLPALLHGAGHGLLLDAGIPPTPAPSGWGLALGRLPDLGAPWWLGLVLPVLAVVALVPARTRVPVLVCWVVGLVAAAVALVLSLVTFNLGAETSPAATSFLLVLVQGAAVVAIVIGAQGALVGLRGPLRAAAAGLAIVALVVPLGGLAWAVAGDHGALGDAPPADVPAYMLQAAAEGPEHGILVLHGSVAAGVRYSVVRGDGVTLGEDEILALTPEDTGFSTLVQEFVSRPDQHTVDGLAAAGIQYVVQPAPSDPAVSAAIDAASGVTQASAQRRSTRAWQLGTEPSADALQGSTSWLHVALVAVELVGLIAVIVQCAPTVERRRKA</sequence>
<dbReference type="Proteomes" id="UP001500571">
    <property type="component" value="Unassembled WGS sequence"/>
</dbReference>
<dbReference type="Gene3D" id="3.90.550.10">
    <property type="entry name" value="Spore Coat Polysaccharide Biosynthesis Protein SpsA, Chain A"/>
    <property type="match status" value="1"/>
</dbReference>
<feature type="transmembrane region" description="Helical" evidence="1">
    <location>
        <begin position="512"/>
        <end position="531"/>
    </location>
</feature>
<dbReference type="SUPFAM" id="SSF53448">
    <property type="entry name" value="Nucleotide-diphospho-sugar transferases"/>
    <property type="match status" value="1"/>
</dbReference>
<dbReference type="InterPro" id="IPR050834">
    <property type="entry name" value="Glycosyltransf_2"/>
</dbReference>
<keyword evidence="1" id="KW-0472">Membrane</keyword>
<dbReference type="PANTHER" id="PTHR43685:SF3">
    <property type="entry name" value="SLR2126 PROTEIN"/>
    <property type="match status" value="1"/>
</dbReference>
<feature type="transmembrane region" description="Helical" evidence="1">
    <location>
        <begin position="572"/>
        <end position="602"/>
    </location>
</feature>
<evidence type="ECO:0008006" key="4">
    <source>
        <dbReference type="Google" id="ProtNLM"/>
    </source>
</evidence>
<organism evidence="2 3">
    <name type="scientific">Nocardioides panacihumi</name>
    <dbReference type="NCBI Taxonomy" id="400774"/>
    <lineage>
        <taxon>Bacteria</taxon>
        <taxon>Bacillati</taxon>
        <taxon>Actinomycetota</taxon>
        <taxon>Actinomycetes</taxon>
        <taxon>Propionibacteriales</taxon>
        <taxon>Nocardioidaceae</taxon>
        <taxon>Nocardioides</taxon>
    </lineage>
</organism>
<evidence type="ECO:0000313" key="2">
    <source>
        <dbReference type="EMBL" id="GAA1972362.1"/>
    </source>
</evidence>
<keyword evidence="1" id="KW-0812">Transmembrane</keyword>
<proteinExistence type="predicted"/>
<feature type="transmembrane region" description="Helical" evidence="1">
    <location>
        <begin position="672"/>
        <end position="691"/>
    </location>
</feature>
<reference evidence="3" key="1">
    <citation type="journal article" date="2019" name="Int. J. Syst. Evol. Microbiol.">
        <title>The Global Catalogue of Microorganisms (GCM) 10K type strain sequencing project: providing services to taxonomists for standard genome sequencing and annotation.</title>
        <authorList>
            <consortium name="The Broad Institute Genomics Platform"/>
            <consortium name="The Broad Institute Genome Sequencing Center for Infectious Disease"/>
            <person name="Wu L."/>
            <person name="Ma J."/>
        </authorList>
    </citation>
    <scope>NUCLEOTIDE SEQUENCE [LARGE SCALE GENOMIC DNA]</scope>
    <source>
        <strain evidence="3">JCM 15309</strain>
    </source>
</reference>
<gene>
    <name evidence="2" type="ORF">GCM10009798_36900</name>
</gene>
<name>A0ABP5D0Y0_9ACTN</name>
<feature type="transmembrane region" description="Helical" evidence="1">
    <location>
        <begin position="400"/>
        <end position="419"/>
    </location>
</feature>
<dbReference type="PANTHER" id="PTHR43685">
    <property type="entry name" value="GLYCOSYLTRANSFERASE"/>
    <property type="match status" value="1"/>
</dbReference>
<feature type="transmembrane region" description="Helical" evidence="1">
    <location>
        <begin position="731"/>
        <end position="756"/>
    </location>
</feature>
<evidence type="ECO:0000313" key="3">
    <source>
        <dbReference type="Proteomes" id="UP001500571"/>
    </source>
</evidence>
<keyword evidence="3" id="KW-1185">Reference proteome</keyword>
<evidence type="ECO:0000256" key="1">
    <source>
        <dbReference type="SAM" id="Phobius"/>
    </source>
</evidence>
<protein>
    <recommendedName>
        <fullName evidence="4">Glycosyltransferase family 2 protein</fullName>
    </recommendedName>
</protein>
<feature type="transmembrane region" description="Helical" evidence="1">
    <location>
        <begin position="698"/>
        <end position="719"/>
    </location>
</feature>
<dbReference type="EMBL" id="BAAAPB010000004">
    <property type="protein sequence ID" value="GAA1972362.1"/>
    <property type="molecule type" value="Genomic_DNA"/>
</dbReference>
<keyword evidence="1" id="KW-1133">Transmembrane helix</keyword>
<comment type="caution">
    <text evidence="2">The sequence shown here is derived from an EMBL/GenBank/DDBJ whole genome shotgun (WGS) entry which is preliminary data.</text>
</comment>
<feature type="transmembrane region" description="Helical" evidence="1">
    <location>
        <begin position="763"/>
        <end position="784"/>
    </location>
</feature>
<feature type="transmembrane region" description="Helical" evidence="1">
    <location>
        <begin position="929"/>
        <end position="950"/>
    </location>
</feature>
<feature type="transmembrane region" description="Helical" evidence="1">
    <location>
        <begin position="614"/>
        <end position="634"/>
    </location>
</feature>
<dbReference type="Pfam" id="PF13641">
    <property type="entry name" value="Glyco_tranf_2_3"/>
    <property type="match status" value="1"/>
</dbReference>
<dbReference type="RefSeq" id="WP_344047380.1">
    <property type="nucleotide sequence ID" value="NZ_BAAAPB010000004.1"/>
</dbReference>